<dbReference type="GO" id="GO:0034220">
    <property type="term" value="P:monoatomic ion transmembrane transport"/>
    <property type="evidence" value="ECO:0007669"/>
    <property type="project" value="UniProtKB-KW"/>
</dbReference>
<evidence type="ECO:0000256" key="3">
    <source>
        <dbReference type="ARBA" id="ARBA00022692"/>
    </source>
</evidence>
<evidence type="ECO:0000259" key="9">
    <source>
        <dbReference type="PROSITE" id="PS51201"/>
    </source>
</evidence>
<feature type="domain" description="RCK N-terminal" evidence="9">
    <location>
        <begin position="114"/>
        <end position="241"/>
    </location>
</feature>
<evidence type="ECO:0000256" key="7">
    <source>
        <dbReference type="ARBA" id="ARBA00023303"/>
    </source>
</evidence>
<keyword evidence="2" id="KW-0813">Transport</keyword>
<dbReference type="SUPFAM" id="SSF81324">
    <property type="entry name" value="Voltage-gated potassium channels"/>
    <property type="match status" value="1"/>
</dbReference>
<evidence type="ECO:0000313" key="11">
    <source>
        <dbReference type="Proteomes" id="UP001225646"/>
    </source>
</evidence>
<dbReference type="Proteomes" id="UP001225646">
    <property type="component" value="Unassembled WGS sequence"/>
</dbReference>
<keyword evidence="4 8" id="KW-1133">Transmembrane helix</keyword>
<dbReference type="InterPro" id="IPR003148">
    <property type="entry name" value="RCK_N"/>
</dbReference>
<dbReference type="SUPFAM" id="SSF51735">
    <property type="entry name" value="NAD(P)-binding Rossmann-fold domains"/>
    <property type="match status" value="1"/>
</dbReference>
<organism evidence="10 11">
    <name type="scientific">Aeribacillus alveayuensis</name>
    <dbReference type="NCBI Taxonomy" id="279215"/>
    <lineage>
        <taxon>Bacteria</taxon>
        <taxon>Bacillati</taxon>
        <taxon>Bacillota</taxon>
        <taxon>Bacilli</taxon>
        <taxon>Bacillales</taxon>
        <taxon>Bacillaceae</taxon>
        <taxon>Aeribacillus</taxon>
    </lineage>
</organism>
<evidence type="ECO:0000256" key="4">
    <source>
        <dbReference type="ARBA" id="ARBA00022989"/>
    </source>
</evidence>
<dbReference type="Gene3D" id="1.10.287.70">
    <property type="match status" value="1"/>
</dbReference>
<keyword evidence="5" id="KW-0406">Ion transport</keyword>
<evidence type="ECO:0000256" key="8">
    <source>
        <dbReference type="SAM" id="Phobius"/>
    </source>
</evidence>
<keyword evidence="7 10" id="KW-0407">Ion channel</keyword>
<reference evidence="10 11" key="1">
    <citation type="submission" date="2023-07" db="EMBL/GenBank/DDBJ databases">
        <title>Genomic Encyclopedia of Type Strains, Phase IV (KMG-IV): sequencing the most valuable type-strain genomes for metagenomic binning, comparative biology and taxonomic classification.</title>
        <authorList>
            <person name="Goeker M."/>
        </authorList>
    </citation>
    <scope>NUCLEOTIDE SEQUENCE [LARGE SCALE GENOMIC DNA]</scope>
    <source>
        <strain evidence="10 11">DSM 19092</strain>
    </source>
</reference>
<comment type="subcellular location">
    <subcellularLocation>
        <location evidence="1">Cell membrane</location>
        <topology evidence="1">Multi-pass membrane protein</topology>
    </subcellularLocation>
</comment>
<feature type="transmembrane region" description="Helical" evidence="8">
    <location>
        <begin position="73"/>
        <end position="94"/>
    </location>
</feature>
<dbReference type="PRINTS" id="PR01333">
    <property type="entry name" value="2POREKCHANEL"/>
</dbReference>
<dbReference type="Gene3D" id="3.40.50.720">
    <property type="entry name" value="NAD(P)-binding Rossmann-like Domain"/>
    <property type="match status" value="1"/>
</dbReference>
<proteinExistence type="predicted"/>
<dbReference type="Pfam" id="PF07885">
    <property type="entry name" value="Ion_trans_2"/>
    <property type="match status" value="1"/>
</dbReference>
<evidence type="ECO:0000256" key="5">
    <source>
        <dbReference type="ARBA" id="ARBA00023065"/>
    </source>
</evidence>
<comment type="caution">
    <text evidence="10">The sequence shown here is derived from an EMBL/GenBank/DDBJ whole genome shotgun (WGS) entry which is preliminary data.</text>
</comment>
<keyword evidence="11" id="KW-1185">Reference proteome</keyword>
<dbReference type="InterPro" id="IPR036291">
    <property type="entry name" value="NAD(P)-bd_dom_sf"/>
</dbReference>
<keyword evidence="6 8" id="KW-0472">Membrane</keyword>
<gene>
    <name evidence="10" type="ORF">J2S06_001222</name>
</gene>
<dbReference type="PANTHER" id="PTHR43833:SF9">
    <property type="entry name" value="POTASSIUM CHANNEL PROTEIN YUGO-RELATED"/>
    <property type="match status" value="1"/>
</dbReference>
<accession>A0ABT9VMG3</accession>
<evidence type="ECO:0000313" key="10">
    <source>
        <dbReference type="EMBL" id="MDQ0162146.1"/>
    </source>
</evidence>
<dbReference type="PROSITE" id="PS51201">
    <property type="entry name" value="RCK_N"/>
    <property type="match status" value="1"/>
</dbReference>
<dbReference type="InterPro" id="IPR003280">
    <property type="entry name" value="2pore_dom_K_chnl"/>
</dbReference>
<dbReference type="InterPro" id="IPR050721">
    <property type="entry name" value="Trk_Ktr_HKT_K-transport"/>
</dbReference>
<evidence type="ECO:0000256" key="2">
    <source>
        <dbReference type="ARBA" id="ARBA00022448"/>
    </source>
</evidence>
<dbReference type="PANTHER" id="PTHR43833">
    <property type="entry name" value="POTASSIUM CHANNEL PROTEIN 2-RELATED-RELATED"/>
    <property type="match status" value="1"/>
</dbReference>
<name>A0ABT9VMG3_9BACI</name>
<evidence type="ECO:0000256" key="6">
    <source>
        <dbReference type="ARBA" id="ARBA00023136"/>
    </source>
</evidence>
<dbReference type="InterPro" id="IPR013099">
    <property type="entry name" value="K_chnl_dom"/>
</dbReference>
<evidence type="ECO:0000256" key="1">
    <source>
        <dbReference type="ARBA" id="ARBA00004651"/>
    </source>
</evidence>
<dbReference type="RefSeq" id="WP_419151673.1">
    <property type="nucleotide sequence ID" value="NZ_JAUSTR010000003.1"/>
</dbReference>
<dbReference type="Pfam" id="PF02254">
    <property type="entry name" value="TrkA_N"/>
    <property type="match status" value="1"/>
</dbReference>
<feature type="transmembrane region" description="Helical" evidence="8">
    <location>
        <begin position="16"/>
        <end position="37"/>
    </location>
</feature>
<dbReference type="EMBL" id="JAUSTR010000003">
    <property type="protein sequence ID" value="MDQ0162146.1"/>
    <property type="molecule type" value="Genomic_DNA"/>
</dbReference>
<keyword evidence="3 8" id="KW-0812">Transmembrane</keyword>
<sequence length="339" mass="38473">MIFFKRLWIKTMQMNGWTLFFGTTTLILFSSYFIHYLEPETFTTPFDGLWWTMTTVVTVGYGDLSPVTMKGKIFAMFLYVMGIGLMTIFIGKFVDSLTLRKRLREEGKLKVSVKNHIILINWTKKTEIALNELLSTFQNIHVVIVDDALKKTPLLHERVEFVSGDPASEETLQKANILECKSVMIFSPSSHLKATEADGHTLLIASILEGVGKKYGKNIYTVCEISDSKHIQAFTNVNVEEFIMPNDMAAHLAARSILFNGTTNIIHQLTSNVGHDLYHVPKKTEWKTFGDAKRALDEKGAVLIANHHDMSIHQKLDEPIPEDAKLFIICDEKTYHSIS</sequence>
<protein>
    <submittedName>
        <fullName evidence="10">Voltage-gated potassium channel</fullName>
    </submittedName>
</protein>